<evidence type="ECO:0000256" key="1">
    <source>
        <dbReference type="SAM" id="MobiDB-lite"/>
    </source>
</evidence>
<dbReference type="OrthoDB" id="2149705at2759"/>
<reference evidence="3" key="5">
    <citation type="submission" date="2017-01" db="UniProtKB">
        <authorList>
            <consortium name="EnsemblFungi"/>
        </authorList>
    </citation>
    <scope>IDENTIFICATION</scope>
    <source>
        <strain evidence="3">PH-1 / ATCC MYA-4620 / FGSC 9075 / NRRL 31084</strain>
    </source>
</reference>
<reference evidence="3 4" key="1">
    <citation type="journal article" date="2007" name="Science">
        <title>The Fusarium graminearum genome reveals a link between localized polymorphism and pathogen specialization.</title>
        <authorList>
            <person name="Cuomo C.A."/>
            <person name="Gueldener U."/>
            <person name="Xu J.-R."/>
            <person name="Trail F."/>
            <person name="Turgeon B.G."/>
            <person name="Di Pietro A."/>
            <person name="Walton J.D."/>
            <person name="Ma L.-J."/>
            <person name="Baker S.E."/>
            <person name="Rep M."/>
            <person name="Adam G."/>
            <person name="Antoniw J."/>
            <person name="Baldwin T."/>
            <person name="Calvo S.E."/>
            <person name="Chang Y.-L."/>
            <person name="DeCaprio D."/>
            <person name="Gale L.R."/>
            <person name="Gnerre S."/>
            <person name="Goswami R.S."/>
            <person name="Hammond-Kosack K."/>
            <person name="Harris L.J."/>
            <person name="Hilburn K."/>
            <person name="Kennell J.C."/>
            <person name="Kroken S."/>
            <person name="Magnuson J.K."/>
            <person name="Mannhaupt G."/>
            <person name="Mauceli E.W."/>
            <person name="Mewes H.-W."/>
            <person name="Mitterbauer R."/>
            <person name="Muehlbauer G."/>
            <person name="Muensterkoetter M."/>
            <person name="Nelson D."/>
            <person name="O'Donnell K."/>
            <person name="Ouellet T."/>
            <person name="Qi W."/>
            <person name="Quesneville H."/>
            <person name="Roncero M.I.G."/>
            <person name="Seong K.-Y."/>
            <person name="Tetko I.V."/>
            <person name="Urban M."/>
            <person name="Waalwijk C."/>
            <person name="Ward T.J."/>
            <person name="Yao J."/>
            <person name="Birren B.W."/>
            <person name="Kistler H.C."/>
        </authorList>
    </citation>
    <scope>NUCLEOTIDE SEQUENCE [LARGE SCALE GENOMIC DNA]</scope>
    <source>
        <strain evidence="4">ATCC MYA-4620 / CBS 123657 / FGSC 9075 / NRRL 31084 / PH-1</strain>
        <strain evidence="3">PH-1 / ATCC MYA-4620 / FGSC 9075 / NRRL 31084</strain>
    </source>
</reference>
<organism evidence="3">
    <name type="scientific">Gibberella zeae (strain ATCC MYA-4620 / CBS 123657 / FGSC 9075 / NRRL 31084 / PH-1)</name>
    <name type="common">Wheat head blight fungus</name>
    <name type="synonym">Fusarium graminearum</name>
    <dbReference type="NCBI Taxonomy" id="229533"/>
    <lineage>
        <taxon>Eukaryota</taxon>
        <taxon>Fungi</taxon>
        <taxon>Dikarya</taxon>
        <taxon>Ascomycota</taxon>
        <taxon>Pezizomycotina</taxon>
        <taxon>Sordariomycetes</taxon>
        <taxon>Hypocreomycetidae</taxon>
        <taxon>Hypocreales</taxon>
        <taxon>Nectriaceae</taxon>
        <taxon>Fusarium</taxon>
    </lineage>
</organism>
<evidence type="ECO:0000313" key="3">
    <source>
        <dbReference type="EnsemblFungi" id="CEF74590"/>
    </source>
</evidence>
<dbReference type="InParanoid" id="I1RF47"/>
<dbReference type="VEuPathDB" id="FungiDB:FGRAMPH1_01G05571"/>
<gene>
    <name evidence="3" type="primary">FG02313.1</name>
    <name evidence="2" type="ORF">FGRAMPH1_01T05571</name>
</gene>
<dbReference type="HOGENOM" id="CLU_2236822_0_0_1"/>
<reference evidence="2 4" key="4">
    <citation type="journal article" date="2015" name="BMC Genomics">
        <title>The completed genome sequence of the pathogenic ascomycete fungus Fusarium graminearum.</title>
        <authorList>
            <person name="King R."/>
            <person name="Urban M."/>
            <person name="Hammond-Kosack M.C."/>
            <person name="Hassani-Pak K."/>
            <person name="Hammond-Kosack K.E."/>
        </authorList>
    </citation>
    <scope>NUCLEOTIDE SEQUENCE [LARGE SCALE GENOMIC DNA]</scope>
    <source>
        <strain evidence="4">ATCC MYA-4620 / CBS 123657 / FGSC 9075 / NRRL 31084 / PH-1</strain>
        <strain evidence="2">PH-1</strain>
    </source>
</reference>
<reference key="3">
    <citation type="submission" date="2014-02" db="EMBL/GenBank/DDBJ databases">
        <title>A revised Fusarium graminearum genomic reference sequence using whole shotgun re-sequencing.</title>
        <authorList>
            <person name="King R."/>
            <person name="Urban M."/>
            <person name="Hassani-Pak K."/>
            <person name="Hammond-Kosack K."/>
        </authorList>
    </citation>
    <scope>NUCLEOTIDE SEQUENCE</scope>
    <source>
        <strain>PH-1</strain>
    </source>
</reference>
<feature type="region of interest" description="Disordered" evidence="1">
    <location>
        <begin position="1"/>
        <end position="42"/>
    </location>
</feature>
<protein>
    <submittedName>
        <fullName evidence="2">Chromosome 1, complete genome</fullName>
    </submittedName>
</protein>
<evidence type="ECO:0000313" key="4">
    <source>
        <dbReference type="Proteomes" id="UP000070720"/>
    </source>
</evidence>
<sequence>MARVRRRGATAAATTATTKRSNHPKMRQKKLPKSQATTPSRTLSDMLLSIKPHHLANIISREKKSRISQPPPERWRVASLAIRDRHWWRKLINNSYRHHPTQHAS</sequence>
<feature type="compositionally biased region" description="Basic residues" evidence="1">
    <location>
        <begin position="20"/>
        <end position="32"/>
    </location>
</feature>
<accession>I1RF47</accession>
<keyword evidence="4" id="KW-1185">Reference proteome</keyword>
<dbReference type="EnsemblFungi" id="CEF74590">
    <property type="protein sequence ID" value="CEF74590"/>
    <property type="gene ID" value="FGRRES_02313"/>
</dbReference>
<evidence type="ECO:0000313" key="2">
    <source>
        <dbReference type="EMBL" id="CEF74590.1"/>
    </source>
</evidence>
<dbReference type="KEGG" id="fgr:FGSG_02313"/>
<dbReference type="Proteomes" id="UP000070720">
    <property type="component" value="Chromosome 1"/>
</dbReference>
<name>I1RF47_GIBZE</name>
<proteinExistence type="predicted"/>
<dbReference type="AlphaFoldDB" id="I1RF47"/>
<reference evidence="3 4" key="2">
    <citation type="journal article" date="2010" name="Nature">
        <title>Comparative genomics reveals mobile pathogenicity chromosomes in Fusarium.</title>
        <authorList>
            <person name="Ma L.J."/>
            <person name="van der Does H.C."/>
            <person name="Borkovich K.A."/>
            <person name="Coleman J.J."/>
            <person name="Daboussi M.J."/>
            <person name="Di Pietro A."/>
            <person name="Dufresne M."/>
            <person name="Freitag M."/>
            <person name="Grabherr M."/>
            <person name="Henrissat B."/>
            <person name="Houterman P.M."/>
            <person name="Kang S."/>
            <person name="Shim W.B."/>
            <person name="Woloshuk C."/>
            <person name="Xie X."/>
            <person name="Xu J.R."/>
            <person name="Antoniw J."/>
            <person name="Baker S.E."/>
            <person name="Bluhm B.H."/>
            <person name="Breakspear A."/>
            <person name="Brown D.W."/>
            <person name="Butchko R.A."/>
            <person name="Chapman S."/>
            <person name="Coulson R."/>
            <person name="Coutinho P.M."/>
            <person name="Danchin E.G."/>
            <person name="Diener A."/>
            <person name="Gale L.R."/>
            <person name="Gardiner D.M."/>
            <person name="Goff S."/>
            <person name="Hammond-Kosack K.E."/>
            <person name="Hilburn K."/>
            <person name="Hua-Van A."/>
            <person name="Jonkers W."/>
            <person name="Kazan K."/>
            <person name="Kodira C.D."/>
            <person name="Koehrsen M."/>
            <person name="Kumar L."/>
            <person name="Lee Y.H."/>
            <person name="Li L."/>
            <person name="Manners J.M."/>
            <person name="Miranda-Saavedra D."/>
            <person name="Mukherjee M."/>
            <person name="Park G."/>
            <person name="Park J."/>
            <person name="Park S.Y."/>
            <person name="Proctor R.H."/>
            <person name="Regev A."/>
            <person name="Ruiz-Roldan M.C."/>
            <person name="Sain D."/>
            <person name="Sakthikumar S."/>
            <person name="Sykes S."/>
            <person name="Schwartz D.C."/>
            <person name="Turgeon B.G."/>
            <person name="Wapinski I."/>
            <person name="Yoder O."/>
            <person name="Young S."/>
            <person name="Zeng Q."/>
            <person name="Zhou S."/>
            <person name="Galagan J."/>
            <person name="Cuomo C.A."/>
            <person name="Kistler H.C."/>
            <person name="Rep M."/>
        </authorList>
    </citation>
    <scope>GENOME REANNOTATION</scope>
    <source>
        <strain evidence="4">ATCC MYA-4620 / CBS 123657 / FGSC 9075 / NRRL 31084 / PH-1</strain>
        <strain evidence="3">PH-1 / ATCC MYA-4620 / FGSC 9075 / NRRL 31084</strain>
    </source>
</reference>
<dbReference type="EMBL" id="HG970332">
    <property type="protein sequence ID" value="CEF74590.1"/>
    <property type="molecule type" value="Genomic_DNA"/>
</dbReference>
<dbReference type="RefSeq" id="XP_011318222.1">
    <property type="nucleotide sequence ID" value="XM_011319920.1"/>
</dbReference>
<feature type="compositionally biased region" description="Low complexity" evidence="1">
    <location>
        <begin position="9"/>
        <end position="18"/>
    </location>
</feature>